<evidence type="ECO:0000256" key="5">
    <source>
        <dbReference type="HAMAP-Rule" id="MF_01328"/>
    </source>
</evidence>
<dbReference type="GO" id="GO:0003735">
    <property type="term" value="F:structural constituent of ribosome"/>
    <property type="evidence" value="ECO:0007669"/>
    <property type="project" value="InterPro"/>
</dbReference>
<dbReference type="GO" id="GO:0019843">
    <property type="term" value="F:rRNA binding"/>
    <property type="evidence" value="ECO:0007669"/>
    <property type="project" value="UniProtKB-UniRule"/>
</dbReference>
<dbReference type="Proteomes" id="UP000230843">
    <property type="component" value="Unassembled WGS sequence"/>
</dbReference>
<keyword evidence="5" id="KW-0694">RNA-binding</keyword>
<feature type="compositionally biased region" description="Basic and acidic residues" evidence="6">
    <location>
        <begin position="63"/>
        <end position="75"/>
    </location>
</feature>
<proteinExistence type="inferred from homology"/>
<evidence type="ECO:0000256" key="3">
    <source>
        <dbReference type="ARBA" id="ARBA00023274"/>
    </source>
</evidence>
<dbReference type="InterPro" id="IPR002136">
    <property type="entry name" value="Ribosomal_uL4"/>
</dbReference>
<dbReference type="GO" id="GO:0005840">
    <property type="term" value="C:ribosome"/>
    <property type="evidence" value="ECO:0007669"/>
    <property type="project" value="UniProtKB-KW"/>
</dbReference>
<reference evidence="8" key="1">
    <citation type="submission" date="2017-09" db="EMBL/GenBank/DDBJ databases">
        <title>Depth-based differentiation of microbial function through sediment-hosted aquifers and enrichment of novel symbionts in the deep terrestrial subsurface.</title>
        <authorList>
            <person name="Probst A.J."/>
            <person name="Ladd B."/>
            <person name="Jarett J.K."/>
            <person name="Geller-Mcgrath D.E."/>
            <person name="Sieber C.M.K."/>
            <person name="Emerson J.B."/>
            <person name="Anantharaman K."/>
            <person name="Thomas B.C."/>
            <person name="Malmstrom R."/>
            <person name="Stieglmeier M."/>
            <person name="Klingl A."/>
            <person name="Woyke T."/>
            <person name="Ryan C.M."/>
            <person name="Banfield J.F."/>
        </authorList>
    </citation>
    <scope>NUCLEOTIDE SEQUENCE [LARGE SCALE GENOMIC DNA]</scope>
</reference>
<keyword evidence="5" id="KW-0699">rRNA-binding</keyword>
<evidence type="ECO:0000256" key="1">
    <source>
        <dbReference type="ARBA" id="ARBA00010528"/>
    </source>
</evidence>
<evidence type="ECO:0000256" key="2">
    <source>
        <dbReference type="ARBA" id="ARBA00022980"/>
    </source>
</evidence>
<dbReference type="Gene3D" id="3.40.1370.10">
    <property type="match status" value="1"/>
</dbReference>
<comment type="similarity">
    <text evidence="1 5">Belongs to the universal ribosomal protein uL4 family.</text>
</comment>
<keyword evidence="3 5" id="KW-0687">Ribonucleoprotein</keyword>
<dbReference type="InterPro" id="IPR023574">
    <property type="entry name" value="Ribosomal_uL4_dom_sf"/>
</dbReference>
<evidence type="ECO:0000313" key="8">
    <source>
        <dbReference type="Proteomes" id="UP000230843"/>
    </source>
</evidence>
<dbReference type="NCBIfam" id="TIGR03953">
    <property type="entry name" value="rplD_bact"/>
    <property type="match status" value="1"/>
</dbReference>
<comment type="caution">
    <text evidence="7">The sequence shown here is derived from an EMBL/GenBank/DDBJ whole genome shotgun (WGS) entry which is preliminary data.</text>
</comment>
<dbReference type="GO" id="GO:0006412">
    <property type="term" value="P:translation"/>
    <property type="evidence" value="ECO:0007669"/>
    <property type="project" value="UniProtKB-UniRule"/>
</dbReference>
<comment type="subunit">
    <text evidence="5">Part of the 50S ribosomal subunit.</text>
</comment>
<comment type="function">
    <text evidence="5">One of the primary rRNA binding proteins, this protein initially binds near the 5'-end of the 23S rRNA. It is important during the early stages of 50S assembly. It makes multiple contacts with different domains of the 23S rRNA in the assembled 50S subunit and ribosome.</text>
</comment>
<comment type="function">
    <text evidence="5">Forms part of the polypeptide exit tunnel.</text>
</comment>
<protein>
    <recommendedName>
        <fullName evidence="4 5">Large ribosomal subunit protein uL4</fullName>
    </recommendedName>
</protein>
<dbReference type="SUPFAM" id="SSF52166">
    <property type="entry name" value="Ribosomal protein L4"/>
    <property type="match status" value="1"/>
</dbReference>
<evidence type="ECO:0000256" key="4">
    <source>
        <dbReference type="ARBA" id="ARBA00035244"/>
    </source>
</evidence>
<dbReference type="Pfam" id="PF00573">
    <property type="entry name" value="Ribosomal_L4"/>
    <property type="match status" value="1"/>
</dbReference>
<organism evidence="7 8">
    <name type="scientific">Candidatus Magasanikbacteria bacterium CG_4_9_14_3_um_filter_32_9</name>
    <dbReference type="NCBI Taxonomy" id="1974644"/>
    <lineage>
        <taxon>Bacteria</taxon>
        <taxon>Candidatus Magasanikiibacteriota</taxon>
    </lineage>
</organism>
<dbReference type="HAMAP" id="MF_01328_B">
    <property type="entry name" value="Ribosomal_uL4_B"/>
    <property type="match status" value="1"/>
</dbReference>
<accession>A0A2M7Z7J0</accession>
<name>A0A2M7Z7J0_9BACT</name>
<sequence length="224" mass="25184">MKKHPQKWKLTRKITNMTKVSVYNNKGEQTSELDLNESVFGLSPKETLVQQVYLAQQANAREPWADTKDRGEVRGGGKKPWKQKGTGRARHGSSRSPIWSGGGVTFGPLSIRNYMQKVNKKMKKRATTMVLSSKVSVNKFIVLEDFVATTKTKDTLNILNKLPGFGRTTLLISPNIDKNLLLSARNINKVDVQRAIDVNIVDLMHHQFIITTRAGVEALEKRLS</sequence>
<feature type="region of interest" description="Disordered" evidence="6">
    <location>
        <begin position="60"/>
        <end position="97"/>
    </location>
</feature>
<dbReference type="PANTHER" id="PTHR10746:SF6">
    <property type="entry name" value="LARGE RIBOSOMAL SUBUNIT PROTEIN UL4M"/>
    <property type="match status" value="1"/>
</dbReference>
<feature type="compositionally biased region" description="Basic residues" evidence="6">
    <location>
        <begin position="76"/>
        <end position="93"/>
    </location>
</feature>
<dbReference type="EMBL" id="PFVJ01000016">
    <property type="protein sequence ID" value="PJA90274.1"/>
    <property type="molecule type" value="Genomic_DNA"/>
</dbReference>
<keyword evidence="2 5" id="KW-0689">Ribosomal protein</keyword>
<gene>
    <name evidence="5" type="primary">rplD</name>
    <name evidence="7" type="ORF">CO137_00645</name>
</gene>
<dbReference type="GO" id="GO:1990904">
    <property type="term" value="C:ribonucleoprotein complex"/>
    <property type="evidence" value="ECO:0007669"/>
    <property type="project" value="UniProtKB-KW"/>
</dbReference>
<evidence type="ECO:0000313" key="7">
    <source>
        <dbReference type="EMBL" id="PJA90274.1"/>
    </source>
</evidence>
<evidence type="ECO:0000256" key="6">
    <source>
        <dbReference type="SAM" id="MobiDB-lite"/>
    </source>
</evidence>
<dbReference type="InterPro" id="IPR013005">
    <property type="entry name" value="Ribosomal_uL4-like"/>
</dbReference>
<dbReference type="PANTHER" id="PTHR10746">
    <property type="entry name" value="50S RIBOSOMAL PROTEIN L4"/>
    <property type="match status" value="1"/>
</dbReference>
<dbReference type="AlphaFoldDB" id="A0A2M7Z7J0"/>